<dbReference type="Proteomes" id="UP001304671">
    <property type="component" value="Unassembled WGS sequence"/>
</dbReference>
<evidence type="ECO:0000256" key="1">
    <source>
        <dbReference type="ARBA" id="ARBA00001462"/>
    </source>
</evidence>
<keyword evidence="4" id="KW-0964">Secreted</keyword>
<comment type="caution">
    <text evidence="9">The sequence shown here is derived from an EMBL/GenBank/DDBJ whole genome shotgun (WGS) entry which is preliminary data.</text>
</comment>
<evidence type="ECO:0000256" key="5">
    <source>
        <dbReference type="ARBA" id="ARBA00022729"/>
    </source>
</evidence>
<protein>
    <recommendedName>
        <fullName evidence="3">non-reducing end alpha-L-arabinofuranosidase</fullName>
        <ecNumber evidence="3">3.2.1.55</ecNumber>
    </recommendedName>
</protein>
<evidence type="ECO:0000313" key="9">
    <source>
        <dbReference type="EMBL" id="MEA5256201.1"/>
    </source>
</evidence>
<sequence length="339" mass="37435">MFKTTKNTLKISVAVISVALASCSTNTNDDVISNVEATSNPSKSAKVSAIANPNWKTGGKLFEQGAGGSYESVAVKDPSLVYDGGKWHVFYTGTDGNQWKMGYVNAASLFNMKSEPRRFMSSLNGGGYFCAPQVFNFPAKGKWFLIYQSGLGATYSTNSSVSNYGGWAAGKGLGFNDGIDFWCIADNNYVYCFYSAQDGSSTIKRRRTTIANFPSGWSAPTVAASNTFEAPHVYKNKADGKFYMMVEDITRHFELWTANTLDGTWTKVSEEWAIKSRLTENNGHWTDQVSHGEILRSGSNQLMEINNIDRCEIFFQGVVNGSYGDYIRIPYDLGLMQNF</sequence>
<dbReference type="SUPFAM" id="SSF75005">
    <property type="entry name" value="Arabinanase/levansucrase/invertase"/>
    <property type="match status" value="1"/>
</dbReference>
<comment type="catalytic activity">
    <reaction evidence="1">
        <text>Hydrolysis of terminal non-reducing alpha-L-arabinofuranoside residues in alpha-L-arabinosides.</text>
        <dbReference type="EC" id="3.2.1.55"/>
    </reaction>
</comment>
<dbReference type="PANTHER" id="PTHR40631">
    <property type="entry name" value="ALPHA-L-ARABINOFURANOSIDASE AXHA-2-RELATED"/>
    <property type="match status" value="1"/>
</dbReference>
<evidence type="ECO:0000256" key="3">
    <source>
        <dbReference type="ARBA" id="ARBA00012670"/>
    </source>
</evidence>
<evidence type="ECO:0000256" key="7">
    <source>
        <dbReference type="ARBA" id="ARBA00023295"/>
    </source>
</evidence>
<evidence type="ECO:0000256" key="8">
    <source>
        <dbReference type="SAM" id="SignalP"/>
    </source>
</evidence>
<dbReference type="EMBL" id="JAYFUL010000001">
    <property type="protein sequence ID" value="MEA5256201.1"/>
    <property type="molecule type" value="Genomic_DNA"/>
</dbReference>
<keyword evidence="10" id="KW-1185">Reference proteome</keyword>
<name>A0ABU5QGM3_9BACT</name>
<dbReference type="PROSITE" id="PS51257">
    <property type="entry name" value="PROKAR_LIPOPROTEIN"/>
    <property type="match status" value="1"/>
</dbReference>
<evidence type="ECO:0000256" key="2">
    <source>
        <dbReference type="ARBA" id="ARBA00004613"/>
    </source>
</evidence>
<dbReference type="InterPro" id="IPR023296">
    <property type="entry name" value="Glyco_hydro_beta-prop_sf"/>
</dbReference>
<evidence type="ECO:0000313" key="10">
    <source>
        <dbReference type="Proteomes" id="UP001304671"/>
    </source>
</evidence>
<dbReference type="EC" id="3.2.1.55" evidence="3"/>
<comment type="subcellular location">
    <subcellularLocation>
        <location evidence="2">Secreted</location>
    </subcellularLocation>
</comment>
<accession>A0ABU5QGM3</accession>
<keyword evidence="6 9" id="KW-0378">Hydrolase</keyword>
<keyword evidence="7" id="KW-0326">Glycosidase</keyword>
<keyword evidence="5 8" id="KW-0732">Signal</keyword>
<dbReference type="GO" id="GO:0016787">
    <property type="term" value="F:hydrolase activity"/>
    <property type="evidence" value="ECO:0007669"/>
    <property type="project" value="UniProtKB-KW"/>
</dbReference>
<proteinExistence type="predicted"/>
<dbReference type="RefSeq" id="WP_323246024.1">
    <property type="nucleotide sequence ID" value="NZ_JAYFUL010000001.1"/>
</dbReference>
<feature type="chain" id="PRO_5046433630" description="non-reducing end alpha-L-arabinofuranosidase" evidence="8">
    <location>
        <begin position="22"/>
        <end position="339"/>
    </location>
</feature>
<gene>
    <name evidence="9" type="ORF">VB264_00290</name>
</gene>
<dbReference type="InterPro" id="IPR005193">
    <property type="entry name" value="GH62_arabinosidase"/>
</dbReference>
<dbReference type="PANTHER" id="PTHR40631:SF2">
    <property type="entry name" value="ALPHA-L-ARABINOFURANOSIDASE"/>
    <property type="match status" value="1"/>
</dbReference>
<evidence type="ECO:0000256" key="6">
    <source>
        <dbReference type="ARBA" id="ARBA00022801"/>
    </source>
</evidence>
<dbReference type="Pfam" id="PF03664">
    <property type="entry name" value="Glyco_hydro_62"/>
    <property type="match status" value="1"/>
</dbReference>
<evidence type="ECO:0000256" key="4">
    <source>
        <dbReference type="ARBA" id="ARBA00022525"/>
    </source>
</evidence>
<reference evidence="9 10" key="1">
    <citation type="submission" date="2023-12" db="EMBL/GenBank/DDBJ databases">
        <title>Novel species of the genus Arcicella isolated from rivers.</title>
        <authorList>
            <person name="Lu H."/>
        </authorList>
    </citation>
    <scope>NUCLEOTIDE SEQUENCE [LARGE SCALE GENOMIC DNA]</scope>
    <source>
        <strain evidence="9 10">LMG 21963</strain>
    </source>
</reference>
<dbReference type="Gene3D" id="2.115.10.20">
    <property type="entry name" value="Glycosyl hydrolase domain, family 43"/>
    <property type="match status" value="1"/>
</dbReference>
<organism evidence="9 10">
    <name type="scientific">Arcicella aquatica</name>
    <dbReference type="NCBI Taxonomy" id="217141"/>
    <lineage>
        <taxon>Bacteria</taxon>
        <taxon>Pseudomonadati</taxon>
        <taxon>Bacteroidota</taxon>
        <taxon>Cytophagia</taxon>
        <taxon>Cytophagales</taxon>
        <taxon>Flectobacillaceae</taxon>
        <taxon>Arcicella</taxon>
    </lineage>
</organism>
<feature type="signal peptide" evidence="8">
    <location>
        <begin position="1"/>
        <end position="21"/>
    </location>
</feature>